<dbReference type="Pfam" id="PF13456">
    <property type="entry name" value="RVT_3"/>
    <property type="match status" value="1"/>
</dbReference>
<gene>
    <name evidence="2" type="ORF">CTI12_AA468460</name>
</gene>
<proteinExistence type="predicted"/>
<evidence type="ECO:0000313" key="2">
    <source>
        <dbReference type="EMBL" id="PWA50938.1"/>
    </source>
</evidence>
<comment type="caution">
    <text evidence="2">The sequence shown here is derived from an EMBL/GenBank/DDBJ whole genome shotgun (WGS) entry which is preliminary data.</text>
</comment>
<organism evidence="2 3">
    <name type="scientific">Artemisia annua</name>
    <name type="common">Sweet wormwood</name>
    <dbReference type="NCBI Taxonomy" id="35608"/>
    <lineage>
        <taxon>Eukaryota</taxon>
        <taxon>Viridiplantae</taxon>
        <taxon>Streptophyta</taxon>
        <taxon>Embryophyta</taxon>
        <taxon>Tracheophyta</taxon>
        <taxon>Spermatophyta</taxon>
        <taxon>Magnoliopsida</taxon>
        <taxon>eudicotyledons</taxon>
        <taxon>Gunneridae</taxon>
        <taxon>Pentapetalae</taxon>
        <taxon>asterids</taxon>
        <taxon>campanulids</taxon>
        <taxon>Asterales</taxon>
        <taxon>Asteraceae</taxon>
        <taxon>Asteroideae</taxon>
        <taxon>Anthemideae</taxon>
        <taxon>Artemisiinae</taxon>
        <taxon>Artemisia</taxon>
    </lineage>
</organism>
<evidence type="ECO:0000259" key="1">
    <source>
        <dbReference type="Pfam" id="PF13456"/>
    </source>
</evidence>
<sequence length="100" mass="11681">MSNLSIETDCEAVMRLGWKEADKDHPFKSVMDDINKMMKEHKCVILHTIRDGNQCADHMARFGGTLKNNTVFEEPPMTLKSYLLRDIEAAYEFERNNHDY</sequence>
<keyword evidence="3" id="KW-1185">Reference proteome</keyword>
<accession>A0A2U1LPM0</accession>
<dbReference type="GO" id="GO:0003676">
    <property type="term" value="F:nucleic acid binding"/>
    <property type="evidence" value="ECO:0007669"/>
    <property type="project" value="InterPro"/>
</dbReference>
<dbReference type="EMBL" id="PKPP01008347">
    <property type="protein sequence ID" value="PWA50938.1"/>
    <property type="molecule type" value="Genomic_DNA"/>
</dbReference>
<dbReference type="AlphaFoldDB" id="A0A2U1LPM0"/>
<name>A0A2U1LPM0_ARTAN</name>
<evidence type="ECO:0000313" key="3">
    <source>
        <dbReference type="Proteomes" id="UP000245207"/>
    </source>
</evidence>
<feature type="domain" description="RNase H type-1" evidence="1">
    <location>
        <begin position="2"/>
        <end position="62"/>
    </location>
</feature>
<dbReference type="InterPro" id="IPR002156">
    <property type="entry name" value="RNaseH_domain"/>
</dbReference>
<dbReference type="Proteomes" id="UP000245207">
    <property type="component" value="Unassembled WGS sequence"/>
</dbReference>
<dbReference type="OrthoDB" id="1593427at2759"/>
<reference evidence="2 3" key="1">
    <citation type="journal article" date="2018" name="Mol. Plant">
        <title>The genome of Artemisia annua provides insight into the evolution of Asteraceae family and artemisinin biosynthesis.</title>
        <authorList>
            <person name="Shen Q."/>
            <person name="Zhang L."/>
            <person name="Liao Z."/>
            <person name="Wang S."/>
            <person name="Yan T."/>
            <person name="Shi P."/>
            <person name="Liu M."/>
            <person name="Fu X."/>
            <person name="Pan Q."/>
            <person name="Wang Y."/>
            <person name="Lv Z."/>
            <person name="Lu X."/>
            <person name="Zhang F."/>
            <person name="Jiang W."/>
            <person name="Ma Y."/>
            <person name="Chen M."/>
            <person name="Hao X."/>
            <person name="Li L."/>
            <person name="Tang Y."/>
            <person name="Lv G."/>
            <person name="Zhou Y."/>
            <person name="Sun X."/>
            <person name="Brodelius P.E."/>
            <person name="Rose J.K.C."/>
            <person name="Tang K."/>
        </authorList>
    </citation>
    <scope>NUCLEOTIDE SEQUENCE [LARGE SCALE GENOMIC DNA]</scope>
    <source>
        <strain evidence="3">cv. Huhao1</strain>
        <tissue evidence="2">Leaf</tissue>
    </source>
</reference>
<protein>
    <submittedName>
        <fullName evidence="2">Ribonuclease h protein</fullName>
    </submittedName>
</protein>
<dbReference type="GO" id="GO:0004523">
    <property type="term" value="F:RNA-DNA hybrid ribonuclease activity"/>
    <property type="evidence" value="ECO:0007669"/>
    <property type="project" value="InterPro"/>
</dbReference>